<dbReference type="AlphaFoldDB" id="A0A0U5C976"/>
<gene>
    <name evidence="7" type="primary">cypB</name>
    <name evidence="7" type="ORF">CB4_03221</name>
</gene>
<reference evidence="7 8" key="1">
    <citation type="submission" date="2015-12" db="EMBL/GenBank/DDBJ databases">
        <title>Genome sequence of Aneurinibacillus soli.</title>
        <authorList>
            <person name="Lee J.S."/>
            <person name="Lee K.C."/>
            <person name="Kim K.K."/>
            <person name="Lee B.W."/>
        </authorList>
    </citation>
    <scope>NUCLEOTIDE SEQUENCE [LARGE SCALE GENOMIC DNA]</scope>
    <source>
        <strain evidence="7 8">CB4</strain>
    </source>
</reference>
<evidence type="ECO:0000313" key="7">
    <source>
        <dbReference type="EMBL" id="BAU29043.1"/>
    </source>
</evidence>
<feature type="region of interest" description="Disordered" evidence="6">
    <location>
        <begin position="26"/>
        <end position="51"/>
    </location>
</feature>
<dbReference type="EC" id="5.2.1.8" evidence="5"/>
<keyword evidence="3 5" id="KW-0697">Rotamase</keyword>
<dbReference type="CDD" id="cd00317">
    <property type="entry name" value="cyclophilin"/>
    <property type="match status" value="1"/>
</dbReference>
<keyword evidence="8" id="KW-1185">Reference proteome</keyword>
<dbReference type="GO" id="GO:0003755">
    <property type="term" value="F:peptidyl-prolyl cis-trans isomerase activity"/>
    <property type="evidence" value="ECO:0007669"/>
    <property type="project" value="UniProtKB-UniRule"/>
</dbReference>
<feature type="signal peptide" evidence="5">
    <location>
        <begin position="1"/>
        <end position="26"/>
    </location>
</feature>
<dbReference type="PRINTS" id="PR00153">
    <property type="entry name" value="CSAPPISMRASE"/>
</dbReference>
<comment type="similarity">
    <text evidence="5">Belongs to the cyclophilin-type PPIase family.</text>
</comment>
<feature type="chain" id="PRO_5041745711" description="Peptidyl-prolyl cis-trans isomerase" evidence="5">
    <location>
        <begin position="27"/>
        <end position="224"/>
    </location>
</feature>
<dbReference type="Proteomes" id="UP000217696">
    <property type="component" value="Chromosome"/>
</dbReference>
<accession>A0A0U5C976</accession>
<proteinExistence type="inferred from homology"/>
<dbReference type="InterPro" id="IPR002130">
    <property type="entry name" value="Cyclophilin-type_PPIase_dom"/>
</dbReference>
<evidence type="ECO:0000256" key="2">
    <source>
        <dbReference type="ARBA" id="ARBA00002388"/>
    </source>
</evidence>
<dbReference type="RefSeq" id="WP_096466756.1">
    <property type="nucleotide sequence ID" value="NZ_AP017312.1"/>
</dbReference>
<comment type="catalytic activity">
    <reaction evidence="1 5">
        <text>[protein]-peptidylproline (omega=180) = [protein]-peptidylproline (omega=0)</text>
        <dbReference type="Rhea" id="RHEA:16237"/>
        <dbReference type="Rhea" id="RHEA-COMP:10747"/>
        <dbReference type="Rhea" id="RHEA-COMP:10748"/>
        <dbReference type="ChEBI" id="CHEBI:83833"/>
        <dbReference type="ChEBI" id="CHEBI:83834"/>
        <dbReference type="EC" id="5.2.1.8"/>
    </reaction>
</comment>
<name>A0A0U5C976_9BACL</name>
<dbReference type="PROSITE" id="PS50072">
    <property type="entry name" value="CSA_PPIASE_2"/>
    <property type="match status" value="1"/>
</dbReference>
<dbReference type="OrthoDB" id="9807797at2"/>
<keyword evidence="4 5" id="KW-0413">Isomerase</keyword>
<dbReference type="PROSITE" id="PS51257">
    <property type="entry name" value="PROKAR_LIPOPROTEIN"/>
    <property type="match status" value="1"/>
</dbReference>
<evidence type="ECO:0000256" key="5">
    <source>
        <dbReference type="RuleBase" id="RU363019"/>
    </source>
</evidence>
<dbReference type="InterPro" id="IPR029000">
    <property type="entry name" value="Cyclophilin-like_dom_sf"/>
</dbReference>
<evidence type="ECO:0000313" key="8">
    <source>
        <dbReference type="Proteomes" id="UP000217696"/>
    </source>
</evidence>
<evidence type="ECO:0000256" key="4">
    <source>
        <dbReference type="ARBA" id="ARBA00023235"/>
    </source>
</evidence>
<dbReference type="InterPro" id="IPR044666">
    <property type="entry name" value="Cyclophilin_A-like"/>
</dbReference>
<evidence type="ECO:0000256" key="6">
    <source>
        <dbReference type="SAM" id="MobiDB-lite"/>
    </source>
</evidence>
<dbReference type="Pfam" id="PF00160">
    <property type="entry name" value="Pro_isomerase"/>
    <property type="match status" value="1"/>
</dbReference>
<dbReference type="KEGG" id="asoc:CB4_03221"/>
<evidence type="ECO:0000256" key="3">
    <source>
        <dbReference type="ARBA" id="ARBA00023110"/>
    </source>
</evidence>
<comment type="function">
    <text evidence="2 5">PPIases accelerate the folding of proteins. It catalyzes the cis-trans isomerization of proline imidic peptide bonds in oligopeptides.</text>
</comment>
<dbReference type="PANTHER" id="PTHR45625">
    <property type="entry name" value="PEPTIDYL-PROLYL CIS-TRANS ISOMERASE-RELATED"/>
    <property type="match status" value="1"/>
</dbReference>
<keyword evidence="5" id="KW-0732">Signal</keyword>
<dbReference type="Gene3D" id="2.40.100.10">
    <property type="entry name" value="Cyclophilin-like"/>
    <property type="match status" value="1"/>
</dbReference>
<dbReference type="PANTHER" id="PTHR45625:SF4">
    <property type="entry name" value="PEPTIDYLPROLYL ISOMERASE DOMAIN AND WD REPEAT-CONTAINING PROTEIN 1"/>
    <property type="match status" value="1"/>
</dbReference>
<evidence type="ECO:0000256" key="1">
    <source>
        <dbReference type="ARBA" id="ARBA00000971"/>
    </source>
</evidence>
<organism evidence="7 8">
    <name type="scientific">Aneurinibacillus soli</name>
    <dbReference type="NCBI Taxonomy" id="1500254"/>
    <lineage>
        <taxon>Bacteria</taxon>
        <taxon>Bacillati</taxon>
        <taxon>Bacillota</taxon>
        <taxon>Bacilli</taxon>
        <taxon>Bacillales</taxon>
        <taxon>Paenibacillaceae</taxon>
        <taxon>Aneurinibacillus group</taxon>
        <taxon>Aneurinibacillus</taxon>
    </lineage>
</organism>
<protein>
    <recommendedName>
        <fullName evidence="5">Peptidyl-prolyl cis-trans isomerase</fullName>
        <shortName evidence="5">PPIase</shortName>
        <ecNumber evidence="5">5.2.1.8</ecNumber>
    </recommendedName>
</protein>
<dbReference type="SUPFAM" id="SSF50891">
    <property type="entry name" value="Cyclophilin-like"/>
    <property type="match status" value="1"/>
</dbReference>
<sequence>MKKWLTLCIMATLVIVLAIGCSQPQAQTPQNTQKQTPTPQDVPKPAKQWSKAPEMKINPNKKYFAHFDTSKGKFTVELYAKDEPMTVNNFVFLAKQKYYDGNVFHRIIRDFMIQSGDPTGTGAGGPGYQFNDELPNKHKHKKGTLAMANRGPNTNGSQFFIGTGPQVDMLNQPQYDKYVVFGEVTTGLDVVEKIAATPVKESPAREKSLPTEKVVINTITIEEK</sequence>
<feature type="compositionally biased region" description="Low complexity" evidence="6">
    <location>
        <begin position="26"/>
        <end position="39"/>
    </location>
</feature>
<dbReference type="EMBL" id="AP017312">
    <property type="protein sequence ID" value="BAU29043.1"/>
    <property type="molecule type" value="Genomic_DNA"/>
</dbReference>